<dbReference type="SMART" id="SM00248">
    <property type="entry name" value="ANK"/>
    <property type="match status" value="1"/>
</dbReference>
<reference evidence="6" key="2">
    <citation type="submission" date="2025-08" db="UniProtKB">
        <authorList>
            <consortium name="Ensembl"/>
        </authorList>
    </citation>
    <scope>IDENTIFICATION</scope>
</reference>
<comment type="similarity">
    <text evidence="3">Belongs to the SOWAH family.</text>
</comment>
<evidence type="ECO:0000256" key="2">
    <source>
        <dbReference type="ARBA" id="ARBA00023043"/>
    </source>
</evidence>
<accession>A0A8B9SUL5</accession>
<dbReference type="PANTHER" id="PTHR14491">
    <property type="entry name" value="SOSONDOWAH, ISOFORM G"/>
    <property type="match status" value="1"/>
</dbReference>
<dbReference type="Proteomes" id="UP000694400">
    <property type="component" value="Chromosome 16"/>
</dbReference>
<sequence length="268" mass="28449">MGPGGEGAFPSVAAADVPLPTAGPSTVAAALPHAVYRTALGSEARQGGHGHDARGCWGRHQHASAGREYARLDGRTRCRTGQDGGHGGWEGAKVSPGRWEGVTPAGWWQQQEVPRRVWGEGALVSPPGSRRCWGATAQPRAPPGPGVPQGYTPLHIAALHGHRQIVELLIERFGAKQNLRDYSGHLAGHYLGSVGTLDGDPDTPQLPSGRGERGRNRRLGCLLLPKAGGAARRRWGSAEDLAQLEEERAPAQLLAPPASYRAVRKFSR</sequence>
<evidence type="ECO:0000256" key="5">
    <source>
        <dbReference type="SAM" id="MobiDB-lite"/>
    </source>
</evidence>
<evidence type="ECO:0000313" key="7">
    <source>
        <dbReference type="Proteomes" id="UP000694400"/>
    </source>
</evidence>
<dbReference type="PANTHER" id="PTHR14491:SF9">
    <property type="entry name" value="ANKYRIN REPEAT DOMAIN-CONTAINING PROTEIN SOWAHB-LIKE"/>
    <property type="match status" value="1"/>
</dbReference>
<dbReference type="Ensembl" id="ENSAPLT00020012193.1">
    <property type="protein sequence ID" value="ENSAPLP00020011323.1"/>
    <property type="gene ID" value="ENSAPLG00020008355.1"/>
</dbReference>
<dbReference type="PROSITE" id="PS50088">
    <property type="entry name" value="ANK_REPEAT"/>
    <property type="match status" value="1"/>
</dbReference>
<dbReference type="AlphaFoldDB" id="A0A8B9SUL5"/>
<reference evidence="6" key="1">
    <citation type="submission" date="2019-08" db="EMBL/GenBank/DDBJ databases">
        <title>Three high-quality genomes provides insights into domestication of ducks.</title>
        <authorList>
            <person name="Hou Z.C."/>
            <person name="Zhu F."/>
            <person name="Yin Z.T."/>
            <person name="Zhang F."/>
        </authorList>
    </citation>
    <scope>NUCLEOTIDE SEQUENCE [LARGE SCALE GENOMIC DNA]</scope>
</reference>
<evidence type="ECO:0000256" key="1">
    <source>
        <dbReference type="ARBA" id="ARBA00022737"/>
    </source>
</evidence>
<feature type="repeat" description="ANK" evidence="4">
    <location>
        <begin position="149"/>
        <end position="172"/>
    </location>
</feature>
<dbReference type="InterPro" id="IPR002110">
    <property type="entry name" value="Ankyrin_rpt"/>
</dbReference>
<dbReference type="InterPro" id="IPR036770">
    <property type="entry name" value="Ankyrin_rpt-contain_sf"/>
</dbReference>
<dbReference type="Pfam" id="PF00023">
    <property type="entry name" value="Ank"/>
    <property type="match status" value="1"/>
</dbReference>
<dbReference type="Gene3D" id="1.25.40.20">
    <property type="entry name" value="Ankyrin repeat-containing domain"/>
    <property type="match status" value="1"/>
</dbReference>
<protein>
    <recommendedName>
        <fullName evidence="8">Ankyrin repeat domain-containing protein SOWAHD</fullName>
    </recommendedName>
</protein>
<keyword evidence="2 4" id="KW-0040">ANK repeat</keyword>
<dbReference type="PROSITE" id="PS50297">
    <property type="entry name" value="ANK_REP_REGION"/>
    <property type="match status" value="1"/>
</dbReference>
<keyword evidence="1" id="KW-0677">Repeat</keyword>
<evidence type="ECO:0000313" key="6">
    <source>
        <dbReference type="Ensembl" id="ENSAPLP00020011323.1"/>
    </source>
</evidence>
<feature type="region of interest" description="Disordered" evidence="5">
    <location>
        <begin position="195"/>
        <end position="217"/>
    </location>
</feature>
<reference evidence="6" key="3">
    <citation type="submission" date="2025-09" db="UniProtKB">
        <authorList>
            <consortium name="Ensembl"/>
        </authorList>
    </citation>
    <scope>IDENTIFICATION</scope>
</reference>
<organism evidence="6 7">
    <name type="scientific">Anas platyrhynchos</name>
    <name type="common">Mallard</name>
    <name type="synonym">Anas boschas</name>
    <dbReference type="NCBI Taxonomy" id="8839"/>
    <lineage>
        <taxon>Eukaryota</taxon>
        <taxon>Metazoa</taxon>
        <taxon>Chordata</taxon>
        <taxon>Craniata</taxon>
        <taxon>Vertebrata</taxon>
        <taxon>Euteleostomi</taxon>
        <taxon>Archelosauria</taxon>
        <taxon>Archosauria</taxon>
        <taxon>Dinosauria</taxon>
        <taxon>Saurischia</taxon>
        <taxon>Theropoda</taxon>
        <taxon>Coelurosauria</taxon>
        <taxon>Aves</taxon>
        <taxon>Neognathae</taxon>
        <taxon>Galloanserae</taxon>
        <taxon>Anseriformes</taxon>
        <taxon>Anatidae</taxon>
        <taxon>Anatinae</taxon>
        <taxon>Anas</taxon>
    </lineage>
</organism>
<dbReference type="SUPFAM" id="SSF48403">
    <property type="entry name" value="Ankyrin repeat"/>
    <property type="match status" value="1"/>
</dbReference>
<evidence type="ECO:0000256" key="3">
    <source>
        <dbReference type="ARBA" id="ARBA00038122"/>
    </source>
</evidence>
<evidence type="ECO:0008006" key="8">
    <source>
        <dbReference type="Google" id="ProtNLM"/>
    </source>
</evidence>
<proteinExistence type="inferred from homology"/>
<evidence type="ECO:0000256" key="4">
    <source>
        <dbReference type="PROSITE-ProRule" id="PRU00023"/>
    </source>
</evidence>
<name>A0A8B9SUL5_ANAPL</name>